<sequence length="61" mass="6526">MRTPHGFQRGTTHCLQMLDAPLTLPLVVPRLPRGSGSGSDCWYMQPLGGALLDGQFAMAVA</sequence>
<name>A0ABV7WPP1_9MICO</name>
<dbReference type="EMBL" id="JBHRWW010000027">
    <property type="protein sequence ID" value="MFC3690508.1"/>
    <property type="molecule type" value="Genomic_DNA"/>
</dbReference>
<evidence type="ECO:0000313" key="1">
    <source>
        <dbReference type="EMBL" id="MFC3690508.1"/>
    </source>
</evidence>
<protein>
    <submittedName>
        <fullName evidence="1">Uncharacterized protein</fullName>
    </submittedName>
</protein>
<organism evidence="1 2">
    <name type="scientific">Aquipuribacter hungaricus</name>
    <dbReference type="NCBI Taxonomy" id="545624"/>
    <lineage>
        <taxon>Bacteria</taxon>
        <taxon>Bacillati</taxon>
        <taxon>Actinomycetota</taxon>
        <taxon>Actinomycetes</taxon>
        <taxon>Micrococcales</taxon>
        <taxon>Intrasporangiaceae</taxon>
        <taxon>Aquipuribacter</taxon>
    </lineage>
</organism>
<keyword evidence="2" id="KW-1185">Reference proteome</keyword>
<evidence type="ECO:0000313" key="2">
    <source>
        <dbReference type="Proteomes" id="UP001595685"/>
    </source>
</evidence>
<reference evidence="2" key="1">
    <citation type="journal article" date="2019" name="Int. J. Syst. Evol. Microbiol.">
        <title>The Global Catalogue of Microorganisms (GCM) 10K type strain sequencing project: providing services to taxonomists for standard genome sequencing and annotation.</title>
        <authorList>
            <consortium name="The Broad Institute Genomics Platform"/>
            <consortium name="The Broad Institute Genome Sequencing Center for Infectious Disease"/>
            <person name="Wu L."/>
            <person name="Ma J."/>
        </authorList>
    </citation>
    <scope>NUCLEOTIDE SEQUENCE [LARGE SCALE GENOMIC DNA]</scope>
    <source>
        <strain evidence="2">NCAIM B.02333</strain>
    </source>
</reference>
<dbReference type="Proteomes" id="UP001595685">
    <property type="component" value="Unassembled WGS sequence"/>
</dbReference>
<dbReference type="RefSeq" id="WP_340291911.1">
    <property type="nucleotide sequence ID" value="NZ_JBBEOI010000053.1"/>
</dbReference>
<comment type="caution">
    <text evidence="1">The sequence shown here is derived from an EMBL/GenBank/DDBJ whole genome shotgun (WGS) entry which is preliminary data.</text>
</comment>
<proteinExistence type="predicted"/>
<accession>A0ABV7WPP1</accession>
<gene>
    <name evidence="1" type="ORF">ACFOLH_19340</name>
</gene>